<accession>A0A2W1NH19</accession>
<dbReference type="OrthoDB" id="1467795at2"/>
<dbReference type="EMBL" id="QKSB01000004">
    <property type="protein sequence ID" value="PZE17296.1"/>
    <property type="molecule type" value="Genomic_DNA"/>
</dbReference>
<comment type="caution">
    <text evidence="1">The sequence shown here is derived from an EMBL/GenBank/DDBJ whole genome shotgun (WGS) entry which is preliminary data.</text>
</comment>
<keyword evidence="2" id="KW-1185">Reference proteome</keyword>
<evidence type="ECO:0000313" key="1">
    <source>
        <dbReference type="EMBL" id="PZE17296.1"/>
    </source>
</evidence>
<dbReference type="AlphaFoldDB" id="A0A2W1NH19"/>
<evidence type="ECO:0000313" key="2">
    <source>
        <dbReference type="Proteomes" id="UP000249248"/>
    </source>
</evidence>
<dbReference type="Proteomes" id="UP000249248">
    <property type="component" value="Unassembled WGS sequence"/>
</dbReference>
<proteinExistence type="predicted"/>
<dbReference type="RefSeq" id="WP_111062821.1">
    <property type="nucleotide sequence ID" value="NZ_JBHUCU010000016.1"/>
</dbReference>
<sequence length="144" mass="16544">MKFYFYLIPIVLLSGCKQSNSNESMVPEKKLNPTQVITIDSATIKAKLSTDQYEELTAIVDTVQLEKKYGKQWDFCDCIYKTDSINKAIENSETLTDMEITNLFNRFEVIDLHCKILISGANTTPEERKNHQRKVKQCKKSLGI</sequence>
<protein>
    <submittedName>
        <fullName evidence="1">Uncharacterized protein</fullName>
    </submittedName>
</protein>
<gene>
    <name evidence="1" type="ORF">DNU06_08475</name>
</gene>
<dbReference type="PROSITE" id="PS51257">
    <property type="entry name" value="PROKAR_LIPOPROTEIN"/>
    <property type="match status" value="1"/>
</dbReference>
<reference evidence="1 2" key="1">
    <citation type="submission" date="2018-06" db="EMBL/GenBank/DDBJ databases">
        <title>The draft genome sequence of Crocinitomix sp. SM1701.</title>
        <authorList>
            <person name="Zhang X."/>
        </authorList>
    </citation>
    <scope>NUCLEOTIDE SEQUENCE [LARGE SCALE GENOMIC DNA]</scope>
    <source>
        <strain evidence="1 2">SM1701</strain>
    </source>
</reference>
<name>A0A2W1NH19_9FLAO</name>
<organism evidence="1 2">
    <name type="scientific">Putridiphycobacter roseus</name>
    <dbReference type="NCBI Taxonomy" id="2219161"/>
    <lineage>
        <taxon>Bacteria</taxon>
        <taxon>Pseudomonadati</taxon>
        <taxon>Bacteroidota</taxon>
        <taxon>Flavobacteriia</taxon>
        <taxon>Flavobacteriales</taxon>
        <taxon>Crocinitomicaceae</taxon>
        <taxon>Putridiphycobacter</taxon>
    </lineage>
</organism>